<dbReference type="InterPro" id="IPR040393">
    <property type="entry name" value="TREX1/2"/>
</dbReference>
<keyword evidence="3" id="KW-0479">Metal-binding</keyword>
<reference evidence="8" key="1">
    <citation type="journal article" date="2012" name="Nature">
        <title>The oyster genome reveals stress adaptation and complexity of shell formation.</title>
        <authorList>
            <person name="Zhang G."/>
            <person name="Fang X."/>
            <person name="Guo X."/>
            <person name="Li L."/>
            <person name="Luo R."/>
            <person name="Xu F."/>
            <person name="Yang P."/>
            <person name="Zhang L."/>
            <person name="Wang X."/>
            <person name="Qi H."/>
            <person name="Xiong Z."/>
            <person name="Que H."/>
            <person name="Xie Y."/>
            <person name="Holland P.W."/>
            <person name="Paps J."/>
            <person name="Zhu Y."/>
            <person name="Wu F."/>
            <person name="Chen Y."/>
            <person name="Wang J."/>
            <person name="Peng C."/>
            <person name="Meng J."/>
            <person name="Yang L."/>
            <person name="Liu J."/>
            <person name="Wen B."/>
            <person name="Zhang N."/>
            <person name="Huang Z."/>
            <person name="Zhu Q."/>
            <person name="Feng Y."/>
            <person name="Mount A."/>
            <person name="Hedgecock D."/>
            <person name="Xu Z."/>
            <person name="Liu Y."/>
            <person name="Domazet-Loso T."/>
            <person name="Du Y."/>
            <person name="Sun X."/>
            <person name="Zhang S."/>
            <person name="Liu B."/>
            <person name="Cheng P."/>
            <person name="Jiang X."/>
            <person name="Li J."/>
            <person name="Fan D."/>
            <person name="Wang W."/>
            <person name="Fu W."/>
            <person name="Wang T."/>
            <person name="Wang B."/>
            <person name="Zhang J."/>
            <person name="Peng Z."/>
            <person name="Li Y."/>
            <person name="Li N."/>
            <person name="Wang J."/>
            <person name="Chen M."/>
            <person name="He Y."/>
            <person name="Tan F."/>
            <person name="Song X."/>
            <person name="Zheng Q."/>
            <person name="Huang R."/>
            <person name="Yang H."/>
            <person name="Du X."/>
            <person name="Chen L."/>
            <person name="Yang M."/>
            <person name="Gaffney P.M."/>
            <person name="Wang S."/>
            <person name="Luo L."/>
            <person name="She Z."/>
            <person name="Ming Y."/>
            <person name="Huang W."/>
            <person name="Zhang S."/>
            <person name="Huang B."/>
            <person name="Zhang Y."/>
            <person name="Qu T."/>
            <person name="Ni P."/>
            <person name="Miao G."/>
            <person name="Wang J."/>
            <person name="Wang Q."/>
            <person name="Steinberg C.E."/>
            <person name="Wang H."/>
            <person name="Li N."/>
            <person name="Qian L."/>
            <person name="Zhang G."/>
            <person name="Li Y."/>
            <person name="Yang H."/>
            <person name="Liu X."/>
            <person name="Wang J."/>
            <person name="Yin Y."/>
            <person name="Wang J."/>
        </authorList>
    </citation>
    <scope>NUCLEOTIDE SEQUENCE [LARGE SCALE GENOMIC DNA]</scope>
    <source>
        <strain evidence="8">05x7-T-G4-1.051#20</strain>
    </source>
</reference>
<dbReference type="HOGENOM" id="CLU_090099_0_0_1"/>
<evidence type="ECO:0000256" key="7">
    <source>
        <dbReference type="ARBA" id="ARBA00025769"/>
    </source>
</evidence>
<protein>
    <submittedName>
        <fullName evidence="8">Uncharacterized protein</fullName>
    </submittedName>
</protein>
<dbReference type="InterPro" id="IPR013520">
    <property type="entry name" value="Ribonucl_H"/>
</dbReference>
<evidence type="ECO:0000256" key="2">
    <source>
        <dbReference type="ARBA" id="ARBA00022722"/>
    </source>
</evidence>
<dbReference type="GO" id="GO:0003676">
    <property type="term" value="F:nucleic acid binding"/>
    <property type="evidence" value="ECO:0007669"/>
    <property type="project" value="InterPro"/>
</dbReference>
<dbReference type="SUPFAM" id="SSF53098">
    <property type="entry name" value="Ribonuclease H-like"/>
    <property type="match status" value="1"/>
</dbReference>
<keyword evidence="4" id="KW-0378">Hydrolase</keyword>
<name>K1QJJ2_MAGGI</name>
<dbReference type="Pfam" id="PF00929">
    <property type="entry name" value="RNase_T"/>
    <property type="match status" value="1"/>
</dbReference>
<evidence type="ECO:0000256" key="5">
    <source>
        <dbReference type="ARBA" id="ARBA00022839"/>
    </source>
</evidence>
<proteinExistence type="inferred from homology"/>
<sequence>MAEESCKKQLNQELEIDTYQSKIGIKEDLDLEDIDPTPVSFPNDGNEIIFDLETTGLARTSDIIQIAAVSGGEEMNICMTPTTEISIGASAATGLTYVGGVLKHKGQAVSCVNPQDGLSQFITFIKKFSNPILVGHNIQSFDLPVMIHQLSRYNLYTDFQATVYGFIDTLKVAKRTWKKPDVENSKQETLVKTFLNLKYDAHNALADVQSLQRLYQKMMADVLLSSDLFTLN</sequence>
<dbReference type="GO" id="GO:0006308">
    <property type="term" value="P:DNA catabolic process"/>
    <property type="evidence" value="ECO:0007669"/>
    <property type="project" value="TreeGrafter"/>
</dbReference>
<dbReference type="GO" id="GO:0008296">
    <property type="term" value="F:3'-5'-DNA exonuclease activity"/>
    <property type="evidence" value="ECO:0007669"/>
    <property type="project" value="TreeGrafter"/>
</dbReference>
<evidence type="ECO:0000256" key="4">
    <source>
        <dbReference type="ARBA" id="ARBA00022801"/>
    </source>
</evidence>
<organism evidence="8">
    <name type="scientific">Magallana gigas</name>
    <name type="common">Pacific oyster</name>
    <name type="synonym">Crassostrea gigas</name>
    <dbReference type="NCBI Taxonomy" id="29159"/>
    <lineage>
        <taxon>Eukaryota</taxon>
        <taxon>Metazoa</taxon>
        <taxon>Spiralia</taxon>
        <taxon>Lophotrochozoa</taxon>
        <taxon>Mollusca</taxon>
        <taxon>Bivalvia</taxon>
        <taxon>Autobranchia</taxon>
        <taxon>Pteriomorphia</taxon>
        <taxon>Ostreida</taxon>
        <taxon>Ostreoidea</taxon>
        <taxon>Ostreidae</taxon>
        <taxon>Magallana</taxon>
    </lineage>
</organism>
<dbReference type="PANTHER" id="PTHR13058:SF22">
    <property type="entry name" value="EXODEOXYRIBONUCLEASE III"/>
    <property type="match status" value="1"/>
</dbReference>
<accession>K1QJJ2</accession>
<evidence type="ECO:0000313" key="8">
    <source>
        <dbReference type="EMBL" id="EKC36922.1"/>
    </source>
</evidence>
<dbReference type="InParanoid" id="K1QJJ2"/>
<dbReference type="InterPro" id="IPR036397">
    <property type="entry name" value="RNaseH_sf"/>
</dbReference>
<keyword evidence="6" id="KW-0460">Magnesium</keyword>
<gene>
    <name evidence="8" type="ORF">CGI_10027115</name>
</gene>
<evidence type="ECO:0000256" key="1">
    <source>
        <dbReference type="ARBA" id="ARBA00001946"/>
    </source>
</evidence>
<comment type="cofactor">
    <cofactor evidence="1">
        <name>Mg(2+)</name>
        <dbReference type="ChEBI" id="CHEBI:18420"/>
    </cofactor>
</comment>
<evidence type="ECO:0000256" key="6">
    <source>
        <dbReference type="ARBA" id="ARBA00022842"/>
    </source>
</evidence>
<dbReference type="InterPro" id="IPR012337">
    <property type="entry name" value="RNaseH-like_sf"/>
</dbReference>
<dbReference type="EMBL" id="JH818091">
    <property type="protein sequence ID" value="EKC36922.1"/>
    <property type="molecule type" value="Genomic_DNA"/>
</dbReference>
<dbReference type="Gene3D" id="3.30.420.10">
    <property type="entry name" value="Ribonuclease H-like superfamily/Ribonuclease H"/>
    <property type="match status" value="1"/>
</dbReference>
<keyword evidence="2" id="KW-0540">Nuclease</keyword>
<keyword evidence="5" id="KW-0269">Exonuclease</keyword>
<dbReference type="CDD" id="cd06127">
    <property type="entry name" value="DEDDh"/>
    <property type="match status" value="1"/>
</dbReference>
<dbReference type="AlphaFoldDB" id="K1QJJ2"/>
<dbReference type="SMART" id="SM00479">
    <property type="entry name" value="EXOIII"/>
    <property type="match status" value="1"/>
</dbReference>
<dbReference type="GO" id="GO:0046872">
    <property type="term" value="F:metal ion binding"/>
    <property type="evidence" value="ECO:0007669"/>
    <property type="project" value="UniProtKB-KW"/>
</dbReference>
<comment type="similarity">
    <text evidence="7">Belongs to the exonuclease superfamily. TREX family.</text>
</comment>
<dbReference type="GO" id="GO:0005737">
    <property type="term" value="C:cytoplasm"/>
    <property type="evidence" value="ECO:0007669"/>
    <property type="project" value="TreeGrafter"/>
</dbReference>
<evidence type="ECO:0000256" key="3">
    <source>
        <dbReference type="ARBA" id="ARBA00022723"/>
    </source>
</evidence>
<dbReference type="PANTHER" id="PTHR13058">
    <property type="entry name" value="THREE PRIME REPAIR EXONUCLEASE 1, 2"/>
    <property type="match status" value="1"/>
</dbReference>